<evidence type="ECO:0000256" key="1">
    <source>
        <dbReference type="ARBA" id="ARBA00004173"/>
    </source>
</evidence>
<reference evidence="9" key="1">
    <citation type="journal article" date="2016" name="Genome Announc.">
        <title>Draft genome sequences of fungus Aspergillus calidoustus.</title>
        <authorList>
            <person name="Horn F."/>
            <person name="Linde J."/>
            <person name="Mattern D.J."/>
            <person name="Walther G."/>
            <person name="Guthke R."/>
            <person name="Scherlach K."/>
            <person name="Martin K."/>
            <person name="Brakhage A.A."/>
            <person name="Petzke L."/>
            <person name="Valiante V."/>
        </authorList>
    </citation>
    <scope>NUCLEOTIDE SEQUENCE [LARGE SCALE GENOMIC DNA]</scope>
    <source>
        <strain evidence="9">SF006504</strain>
    </source>
</reference>
<protein>
    <recommendedName>
        <fullName evidence="3">Altered inheritance of mitochondria protein 9, mitochondrial</fullName>
    </recommendedName>
    <alternativeName>
        <fullName evidence="6">Found in mitochondrial proteome protein 29</fullName>
    </alternativeName>
</protein>
<evidence type="ECO:0000256" key="4">
    <source>
        <dbReference type="ARBA" id="ARBA00022946"/>
    </source>
</evidence>
<name>A0A0U5GDG7_ASPCI</name>
<evidence type="ECO:0000256" key="5">
    <source>
        <dbReference type="ARBA" id="ARBA00023128"/>
    </source>
</evidence>
<dbReference type="SUPFAM" id="SSF56112">
    <property type="entry name" value="Protein kinase-like (PK-like)"/>
    <property type="match status" value="1"/>
</dbReference>
<dbReference type="Pfam" id="PF01636">
    <property type="entry name" value="APH"/>
    <property type="match status" value="1"/>
</dbReference>
<dbReference type="Gene3D" id="3.30.200.20">
    <property type="entry name" value="Phosphorylase Kinase, domain 1"/>
    <property type="match status" value="1"/>
</dbReference>
<dbReference type="EMBL" id="CDMC01000012">
    <property type="protein sequence ID" value="CEL08680.1"/>
    <property type="molecule type" value="Genomic_DNA"/>
</dbReference>
<dbReference type="GO" id="GO:0005739">
    <property type="term" value="C:mitochondrion"/>
    <property type="evidence" value="ECO:0007669"/>
    <property type="project" value="UniProtKB-SubCell"/>
</dbReference>
<evidence type="ECO:0000313" key="9">
    <source>
        <dbReference type="Proteomes" id="UP000054771"/>
    </source>
</evidence>
<organism evidence="8 9">
    <name type="scientific">Aspergillus calidoustus</name>
    <dbReference type="NCBI Taxonomy" id="454130"/>
    <lineage>
        <taxon>Eukaryota</taxon>
        <taxon>Fungi</taxon>
        <taxon>Dikarya</taxon>
        <taxon>Ascomycota</taxon>
        <taxon>Pezizomycotina</taxon>
        <taxon>Eurotiomycetes</taxon>
        <taxon>Eurotiomycetidae</taxon>
        <taxon>Eurotiales</taxon>
        <taxon>Aspergillaceae</taxon>
        <taxon>Aspergillus</taxon>
        <taxon>Aspergillus subgen. Nidulantes</taxon>
    </lineage>
</organism>
<dbReference type="OrthoDB" id="2831558at2759"/>
<comment type="subcellular location">
    <subcellularLocation>
        <location evidence="1">Mitochondrion</location>
    </subcellularLocation>
</comment>
<dbReference type="OMA" id="CHAKPRM"/>
<dbReference type="PANTHER" id="PTHR36091">
    <property type="entry name" value="ALTERED INHERITANCE OF MITOCHONDRIA PROTEIN 9, MITOCHONDRIAL"/>
    <property type="match status" value="1"/>
</dbReference>
<feature type="domain" description="Aminoglycoside phosphotransferase" evidence="7">
    <location>
        <begin position="109"/>
        <end position="383"/>
    </location>
</feature>
<dbReference type="InterPro" id="IPR011009">
    <property type="entry name" value="Kinase-like_dom_sf"/>
</dbReference>
<keyword evidence="4" id="KW-0809">Transit peptide</keyword>
<dbReference type="PANTHER" id="PTHR36091:SF1">
    <property type="entry name" value="ALTERED INHERITANCE OF MITOCHONDRIA PROTEIN 9, MITOCHONDRIAL"/>
    <property type="match status" value="1"/>
</dbReference>
<dbReference type="InterPro" id="IPR002575">
    <property type="entry name" value="Aminoglycoside_PTrfase"/>
</dbReference>
<proteinExistence type="inferred from homology"/>
<evidence type="ECO:0000256" key="3">
    <source>
        <dbReference type="ARBA" id="ARBA00016197"/>
    </source>
</evidence>
<dbReference type="AlphaFoldDB" id="A0A0U5GDG7"/>
<dbReference type="Proteomes" id="UP000054771">
    <property type="component" value="Unassembled WGS sequence"/>
</dbReference>
<evidence type="ECO:0000259" key="7">
    <source>
        <dbReference type="Pfam" id="PF01636"/>
    </source>
</evidence>
<keyword evidence="5" id="KW-0496">Mitochondrion</keyword>
<comment type="similarity">
    <text evidence="2">Belongs to the AIM9 family.</text>
</comment>
<accession>A0A0U5GDG7</accession>
<dbReference type="Gene3D" id="3.90.1200.10">
    <property type="match status" value="1"/>
</dbReference>
<evidence type="ECO:0000256" key="2">
    <source>
        <dbReference type="ARBA" id="ARBA00005543"/>
    </source>
</evidence>
<dbReference type="InterPro" id="IPR051035">
    <property type="entry name" value="Mito_inheritance_9"/>
</dbReference>
<gene>
    <name evidence="8" type="ORF">ASPCAL11825</name>
</gene>
<evidence type="ECO:0000313" key="8">
    <source>
        <dbReference type="EMBL" id="CEL08680.1"/>
    </source>
</evidence>
<keyword evidence="9" id="KW-1185">Reference proteome</keyword>
<sequence length="585" mass="67714">MKRTTCNIIYSALRYRGFFIRHRHHFREAGFSTHAVHTAHPPVLLQQREDGSVTQVPEETFFRYTRKRWLVNDYEERSKRYRKFDIGELIAAAARSAGGMPKQCTQIMKFPEGQYNKAFLLTFDDKSEVVAKLPNPNAGPPILTTASEVATMEFVHRIIGIPVPRVLDWSCDQFNSAGCEYIIMEKARGVPLANSWYQLPSSSKHNFIGQVVEMEAKLTSVSFPAHGCIYHKRDLPSEHSQNQIPFGESNLHEFCIGPVIDPVIWSDRRSELQLYRGPWRDISHYARSLGENEKYWTDQYAQSRMNYYKSNTDPENPSEYLALVEKYLLVAPFITQSQADSQDILQPTLWHSDLHLNNIYVDLDTETITDIIDWQNTTTAPLIFQAKIPRMARHISPLPLGWHMPEKPDNYNDLSQDAKSQADDLYQSALCHKYYEVITAKKNPRHYAALTHNDEWKAPLIRPIKAIGGAWSSREVFGLRSSLLEVVDHWTEWDTQSKCPISFTAEETALHHEELENREYVEQLMEQFQNAGLLPIDGVVHPEDYETLQRTNDTLKTRFLSLAESEEETAWMEKIWPYQDPPKYS</sequence>
<evidence type="ECO:0000256" key="6">
    <source>
        <dbReference type="ARBA" id="ARBA00031849"/>
    </source>
</evidence>